<dbReference type="AlphaFoldDB" id="A0A378SMH5"/>
<dbReference type="EMBL" id="UGQM01000001">
    <property type="protein sequence ID" value="STZ42607.1"/>
    <property type="molecule type" value="Genomic_DNA"/>
</dbReference>
<gene>
    <name evidence="1" type="ORF">NCTC10742_01821</name>
</gene>
<proteinExistence type="predicted"/>
<dbReference type="InterPro" id="IPR053158">
    <property type="entry name" value="CapK_Type1_Caps_Biosynth"/>
</dbReference>
<dbReference type="RefSeq" id="WP_115327030.1">
    <property type="nucleotide sequence ID" value="NZ_JACKST010000042.1"/>
</dbReference>
<name>A0A378SMH5_9MYCO</name>
<dbReference type="Gene3D" id="3.40.50.12780">
    <property type="entry name" value="N-terminal domain of ligase-like"/>
    <property type="match status" value="1"/>
</dbReference>
<reference evidence="1 2" key="1">
    <citation type="submission" date="2018-06" db="EMBL/GenBank/DDBJ databases">
        <authorList>
            <consortium name="Pathogen Informatics"/>
            <person name="Doyle S."/>
        </authorList>
    </citation>
    <scope>NUCLEOTIDE SEQUENCE [LARGE SCALE GENOMIC DNA]</scope>
    <source>
        <strain evidence="1 2">NCTC10742</strain>
    </source>
</reference>
<dbReference type="Proteomes" id="UP000254291">
    <property type="component" value="Unassembled WGS sequence"/>
</dbReference>
<accession>A0A378SMH5</accession>
<dbReference type="PANTHER" id="PTHR36932">
    <property type="entry name" value="CAPSULAR POLYSACCHARIDE BIOSYNTHESIS PROTEIN"/>
    <property type="match status" value="1"/>
</dbReference>
<dbReference type="SUPFAM" id="SSF56801">
    <property type="entry name" value="Acetyl-CoA synthetase-like"/>
    <property type="match status" value="1"/>
</dbReference>
<protein>
    <submittedName>
        <fullName evidence="1">Coenzyme F390 synthetase</fullName>
    </submittedName>
</protein>
<evidence type="ECO:0000313" key="2">
    <source>
        <dbReference type="Proteomes" id="UP000254291"/>
    </source>
</evidence>
<dbReference type="InterPro" id="IPR042099">
    <property type="entry name" value="ANL_N_sf"/>
</dbReference>
<organism evidence="1 2">
    <name type="scientific">Mycolicibacterium gilvum</name>
    <dbReference type="NCBI Taxonomy" id="1804"/>
    <lineage>
        <taxon>Bacteria</taxon>
        <taxon>Bacillati</taxon>
        <taxon>Actinomycetota</taxon>
        <taxon>Actinomycetes</taxon>
        <taxon>Mycobacteriales</taxon>
        <taxon>Mycobacteriaceae</taxon>
        <taxon>Mycolicibacterium</taxon>
    </lineage>
</organism>
<dbReference type="PANTHER" id="PTHR36932:SF1">
    <property type="entry name" value="CAPSULAR POLYSACCHARIDE BIOSYNTHESIS PROTEIN"/>
    <property type="match status" value="1"/>
</dbReference>
<evidence type="ECO:0000313" key="1">
    <source>
        <dbReference type="EMBL" id="STZ42607.1"/>
    </source>
</evidence>
<sequence length="464" mass="51183">MSRLEYTRAIIDAYRASREGAAGIDRRQQQRLREIVAYARAHSPHYRRLYHDAPESISRIDQLPPVTKAELMSHFDDWVTDPAVAKERVEEFLADPGNIGRDFLGRYVVCTTSGATGEPAILLHDAVALRVYNILGYARSVPVALLSPRTVWALLRGRARMAAVFVTGGHFLANTMMARRIRKLPWRRRMQRIFSAMTPLAELIADLNAFQPVVLGGYPSALVTLARAQQDGRLCIHPVMISAAGESLPSVTRRLISAAFGCRVGNYYGSSEAVGLTFECREDRLHVNSDWYIVEPVDEHNRTVPAGQLSEGVLVTNLANRIQPIIRYQLGDRVTVDPEPCPCGSPFPTIDVVGRTDDTLTFTTPDGGQVEILPLAVATVAEETAGVVGCQLIQRAPTALSVRLRVEPPEEQDAVWPVLKDRLAAFLSEHGATAVTIETDDEPPALNPRSGEYRQVYVDIAETA</sequence>